<evidence type="ECO:0000256" key="1">
    <source>
        <dbReference type="SAM" id="MobiDB-lite"/>
    </source>
</evidence>
<dbReference type="InterPro" id="IPR022002">
    <property type="entry name" value="ChsH2_Znr"/>
</dbReference>
<organism evidence="4 5">
    <name type="scientific">Pontivivens nitratireducens</name>
    <dbReference type="NCBI Taxonomy" id="2758038"/>
    <lineage>
        <taxon>Bacteria</taxon>
        <taxon>Pseudomonadati</taxon>
        <taxon>Pseudomonadota</taxon>
        <taxon>Alphaproteobacteria</taxon>
        <taxon>Rhodobacterales</taxon>
        <taxon>Paracoccaceae</taxon>
        <taxon>Pontivivens</taxon>
    </lineage>
</organism>
<dbReference type="Gene3D" id="6.10.30.10">
    <property type="match status" value="1"/>
</dbReference>
<dbReference type="EMBL" id="CP049811">
    <property type="protein sequence ID" value="QIK39761.1"/>
    <property type="molecule type" value="Genomic_DNA"/>
</dbReference>
<keyword evidence="5" id="KW-1185">Reference proteome</keyword>
<dbReference type="InterPro" id="IPR012340">
    <property type="entry name" value="NA-bd_OB-fold"/>
</dbReference>
<evidence type="ECO:0000313" key="4">
    <source>
        <dbReference type="EMBL" id="QIK39761.1"/>
    </source>
</evidence>
<evidence type="ECO:0000259" key="2">
    <source>
        <dbReference type="Pfam" id="PF01796"/>
    </source>
</evidence>
<dbReference type="SUPFAM" id="SSF50249">
    <property type="entry name" value="Nucleic acid-binding proteins"/>
    <property type="match status" value="1"/>
</dbReference>
<evidence type="ECO:0000313" key="5">
    <source>
        <dbReference type="Proteomes" id="UP000500791"/>
    </source>
</evidence>
<dbReference type="InterPro" id="IPR002878">
    <property type="entry name" value="ChsH2_C"/>
</dbReference>
<gene>
    <name evidence="4" type="ORF">G8E03_02670</name>
</gene>
<feature type="domain" description="ChsH2 rubredoxin-like zinc ribbon" evidence="3">
    <location>
        <begin position="34"/>
        <end position="66"/>
    </location>
</feature>
<proteinExistence type="predicted"/>
<dbReference type="Pfam" id="PF01796">
    <property type="entry name" value="OB_ChsH2_C"/>
    <property type="match status" value="1"/>
</dbReference>
<name>A0A6G7VIB1_9RHOB</name>
<dbReference type="Proteomes" id="UP000500791">
    <property type="component" value="Chromosome"/>
</dbReference>
<feature type="domain" description="ChsH2 C-terminal OB-fold" evidence="2">
    <location>
        <begin position="69"/>
        <end position="127"/>
    </location>
</feature>
<accession>A0A6G7VIB1</accession>
<dbReference type="GO" id="GO:0003677">
    <property type="term" value="F:DNA binding"/>
    <property type="evidence" value="ECO:0007669"/>
    <property type="project" value="UniProtKB-KW"/>
</dbReference>
<reference evidence="4 5" key="1">
    <citation type="submission" date="2020-03" db="EMBL/GenBank/DDBJ databases">
        <title>Complete genome sequence of Monaibacterium sp. ALG8 with diverse plasmids.</title>
        <authorList>
            <person name="Sun C."/>
        </authorList>
    </citation>
    <scope>NUCLEOTIDE SEQUENCE [LARGE SCALE GENOMIC DNA]</scope>
    <source>
        <strain evidence="4 5">ALG8</strain>
    </source>
</reference>
<dbReference type="PANTHER" id="PTHR34075:SF5">
    <property type="entry name" value="BLR3430 PROTEIN"/>
    <property type="match status" value="1"/>
</dbReference>
<protein>
    <submittedName>
        <fullName evidence="4">DNA-binding protein</fullName>
    </submittedName>
</protein>
<dbReference type="KEGG" id="mon:G8E03_02670"/>
<dbReference type="AlphaFoldDB" id="A0A6G7VIB1"/>
<evidence type="ECO:0000259" key="3">
    <source>
        <dbReference type="Pfam" id="PF12172"/>
    </source>
</evidence>
<dbReference type="InterPro" id="IPR052513">
    <property type="entry name" value="Thioester_dehydratase-like"/>
</dbReference>
<sequence length="145" mass="15803">MLEIISTRLPGNPKTRRRPQVPNATAPDQIFQRALANNEILLPKCDDCGAFHFFPRVLCPHCHGAAISWERASGTGRVHTTTVVRQKPERGGDYNVCVIELDEGVRMMSRVEGIAPADVVIDMPVTAFVGEAEGAPAVLFKPVEG</sequence>
<dbReference type="PANTHER" id="PTHR34075">
    <property type="entry name" value="BLR3430 PROTEIN"/>
    <property type="match status" value="1"/>
</dbReference>
<dbReference type="Pfam" id="PF12172">
    <property type="entry name" value="zf-ChsH2"/>
    <property type="match status" value="1"/>
</dbReference>
<feature type="region of interest" description="Disordered" evidence="1">
    <location>
        <begin position="1"/>
        <end position="25"/>
    </location>
</feature>
<keyword evidence="4" id="KW-0238">DNA-binding</keyword>